<organism evidence="1 2">
    <name type="scientific">Anseongella ginsenosidimutans</name>
    <dbReference type="NCBI Taxonomy" id="496056"/>
    <lineage>
        <taxon>Bacteria</taxon>
        <taxon>Pseudomonadati</taxon>
        <taxon>Bacteroidota</taxon>
        <taxon>Sphingobacteriia</taxon>
        <taxon>Sphingobacteriales</taxon>
        <taxon>Sphingobacteriaceae</taxon>
        <taxon>Anseongella</taxon>
    </lineage>
</organism>
<proteinExistence type="predicted"/>
<reference evidence="1 2" key="1">
    <citation type="submission" date="2019-03" db="EMBL/GenBank/DDBJ databases">
        <title>Genomic Encyclopedia of Type Strains, Phase IV (KMG-IV): sequencing the most valuable type-strain genomes for metagenomic binning, comparative biology and taxonomic classification.</title>
        <authorList>
            <person name="Goeker M."/>
        </authorList>
    </citation>
    <scope>NUCLEOTIDE SEQUENCE [LARGE SCALE GENOMIC DNA]</scope>
    <source>
        <strain evidence="1 2">DSM 21100</strain>
    </source>
</reference>
<evidence type="ECO:0008006" key="3">
    <source>
        <dbReference type="Google" id="ProtNLM"/>
    </source>
</evidence>
<dbReference type="AlphaFoldDB" id="A0A4R3KKA5"/>
<dbReference type="EMBL" id="SMAD01000025">
    <property type="protein sequence ID" value="TCS83912.1"/>
    <property type="molecule type" value="Genomic_DNA"/>
</dbReference>
<keyword evidence="2" id="KW-1185">Reference proteome</keyword>
<sequence length="102" mass="11532">MTVVRDFDGMLSGLDIDVLALFGEKDTSVDWRKTKRLYETTIGWNTGATLTVRTFPDCNHSMNVSATGSVREVEGMPLDAGEKCKGYYETQIEWLRKYVVSE</sequence>
<gene>
    <name evidence="1" type="ORF">EDD80_1253</name>
</gene>
<protein>
    <recommendedName>
        <fullName evidence="3">Dienelactone hydrolase family protein</fullName>
    </recommendedName>
</protein>
<dbReference type="SUPFAM" id="SSF53474">
    <property type="entry name" value="alpha/beta-Hydrolases"/>
    <property type="match status" value="1"/>
</dbReference>
<dbReference type="OrthoDB" id="9809549at2"/>
<dbReference type="InterPro" id="IPR029058">
    <property type="entry name" value="AB_hydrolase_fold"/>
</dbReference>
<evidence type="ECO:0000313" key="2">
    <source>
        <dbReference type="Proteomes" id="UP000295807"/>
    </source>
</evidence>
<dbReference type="Gene3D" id="3.40.50.1820">
    <property type="entry name" value="alpha/beta hydrolase"/>
    <property type="match status" value="1"/>
</dbReference>
<evidence type="ECO:0000313" key="1">
    <source>
        <dbReference type="EMBL" id="TCS83912.1"/>
    </source>
</evidence>
<name>A0A4R3KKA5_9SPHI</name>
<dbReference type="RefSeq" id="WP_132130779.1">
    <property type="nucleotide sequence ID" value="NZ_CP042432.1"/>
</dbReference>
<comment type="caution">
    <text evidence="1">The sequence shown here is derived from an EMBL/GenBank/DDBJ whole genome shotgun (WGS) entry which is preliminary data.</text>
</comment>
<dbReference type="Proteomes" id="UP000295807">
    <property type="component" value="Unassembled WGS sequence"/>
</dbReference>
<accession>A0A4R3KKA5</accession>